<evidence type="ECO:0000259" key="2">
    <source>
        <dbReference type="Pfam" id="PF21390"/>
    </source>
</evidence>
<dbReference type="PANTHER" id="PTHR43377:SF1">
    <property type="entry name" value="BILIVERDIN REDUCTASE A"/>
    <property type="match status" value="1"/>
</dbReference>
<evidence type="ECO:0000313" key="3">
    <source>
        <dbReference type="EMBL" id="RMI28208.1"/>
    </source>
</evidence>
<dbReference type="Gene3D" id="3.40.50.720">
    <property type="entry name" value="NAD(P)-binding Rossmann-like Domain"/>
    <property type="match status" value="1"/>
</dbReference>
<sequence length="369" mass="39587">MAAAAERPLRVVVCGTGFGRFYLRALRSRDPEFQLVGIVARGSAFSADCAREHGVPLYTDVEQLPADVDIACVVVRAGVAGGSGAELAQALLARGIHVLQEHSLHPDELAACVRAARRHGVYYHLNTFYPHVEPVRRFLGAARAMSAHQPPLFVDAVCASQVLHSTADIIGAAVGGLRPWTWEPPAPSRGVPFRSVAGVLAGVPVQLRVQHQVDPGNPDNHAHLLHRVSIGCEGGVLTLADTHGPVLWSPRIHAEKGPEGRLVVDGAGTERLDAPSTRILGPTAYPTFREVFTRLWPQAVIDALRGLADVIGGRADSLAKTQRDLTTTQLWHEILTGLGPPDIIRPSEPRPLALPELLAGAERNERLPS</sequence>
<dbReference type="RefSeq" id="WP_122191783.1">
    <property type="nucleotide sequence ID" value="NZ_RFFH01000024.1"/>
</dbReference>
<dbReference type="Pfam" id="PF01408">
    <property type="entry name" value="GFO_IDH_MocA"/>
    <property type="match status" value="1"/>
</dbReference>
<organism evidence="3 4">
    <name type="scientific">Nocardia stercoris</name>
    <dbReference type="NCBI Taxonomy" id="2483361"/>
    <lineage>
        <taxon>Bacteria</taxon>
        <taxon>Bacillati</taxon>
        <taxon>Actinomycetota</taxon>
        <taxon>Actinomycetes</taxon>
        <taxon>Mycobacteriales</taxon>
        <taxon>Nocardiaceae</taxon>
        <taxon>Nocardia</taxon>
    </lineage>
</organism>
<comment type="caution">
    <text evidence="3">The sequence shown here is derived from an EMBL/GenBank/DDBJ whole genome shotgun (WGS) entry which is preliminary data.</text>
</comment>
<dbReference type="SUPFAM" id="SSF51735">
    <property type="entry name" value="NAD(P)-binding Rossmann-fold domains"/>
    <property type="match status" value="1"/>
</dbReference>
<accession>A0A3M2L0Y8</accession>
<evidence type="ECO:0000259" key="1">
    <source>
        <dbReference type="Pfam" id="PF01408"/>
    </source>
</evidence>
<feature type="domain" description="Thiazolinyl imine reductase-like C-terminal" evidence="2">
    <location>
        <begin position="151"/>
        <end position="249"/>
    </location>
</feature>
<gene>
    <name evidence="3" type="ORF">EBN03_31345</name>
</gene>
<feature type="domain" description="Gfo/Idh/MocA-like oxidoreductase N-terminal" evidence="1">
    <location>
        <begin position="9"/>
        <end position="126"/>
    </location>
</feature>
<dbReference type="Pfam" id="PF21390">
    <property type="entry name" value="Irp3-like_C"/>
    <property type="match status" value="1"/>
</dbReference>
<dbReference type="GO" id="GO:0000166">
    <property type="term" value="F:nucleotide binding"/>
    <property type="evidence" value="ECO:0007669"/>
    <property type="project" value="InterPro"/>
</dbReference>
<reference evidence="3 4" key="1">
    <citation type="submission" date="2018-10" db="EMBL/GenBank/DDBJ databases">
        <title>Isolation from cow dung.</title>
        <authorList>
            <person name="Ling L."/>
        </authorList>
    </citation>
    <scope>NUCLEOTIDE SEQUENCE [LARGE SCALE GENOMIC DNA]</scope>
    <source>
        <strain evidence="3 4">NEAU-LL90</strain>
    </source>
</reference>
<dbReference type="OrthoDB" id="9760689at2"/>
<dbReference type="Proteomes" id="UP000279275">
    <property type="component" value="Unassembled WGS sequence"/>
</dbReference>
<dbReference type="PANTHER" id="PTHR43377">
    <property type="entry name" value="BILIVERDIN REDUCTASE A"/>
    <property type="match status" value="1"/>
</dbReference>
<name>A0A3M2L0Y8_9NOCA</name>
<dbReference type="InterPro" id="IPR048655">
    <property type="entry name" value="Irp3-like_C"/>
</dbReference>
<proteinExistence type="predicted"/>
<dbReference type="InterPro" id="IPR000683">
    <property type="entry name" value="Gfo/Idh/MocA-like_OxRdtase_N"/>
</dbReference>
<dbReference type="InterPro" id="IPR036291">
    <property type="entry name" value="NAD(P)-bd_dom_sf"/>
</dbReference>
<dbReference type="NCBIfam" id="TIGR01761">
    <property type="entry name" value="thiaz-red"/>
    <property type="match status" value="1"/>
</dbReference>
<keyword evidence="4" id="KW-1185">Reference proteome</keyword>
<dbReference type="Gene3D" id="3.30.360.10">
    <property type="entry name" value="Dihydrodipicolinate Reductase, domain 2"/>
    <property type="match status" value="1"/>
</dbReference>
<dbReference type="InterPro" id="IPR010091">
    <property type="entry name" value="Thiazolinyl_imide_reductase"/>
</dbReference>
<evidence type="ECO:0000313" key="4">
    <source>
        <dbReference type="Proteomes" id="UP000279275"/>
    </source>
</evidence>
<protein>
    <submittedName>
        <fullName evidence="3">Thiazolinyl imide reductase</fullName>
    </submittedName>
</protein>
<dbReference type="EMBL" id="RFFH01000024">
    <property type="protein sequence ID" value="RMI28208.1"/>
    <property type="molecule type" value="Genomic_DNA"/>
</dbReference>
<dbReference type="InterPro" id="IPR051450">
    <property type="entry name" value="Gfo/Idh/MocA_Oxidoreductases"/>
</dbReference>
<dbReference type="AlphaFoldDB" id="A0A3M2L0Y8"/>